<dbReference type="PANTHER" id="PTHR40076:SF1">
    <property type="entry name" value="MEMBRANE PROTEIN"/>
    <property type="match status" value="1"/>
</dbReference>
<dbReference type="PANTHER" id="PTHR40076">
    <property type="entry name" value="MEMBRANE PROTEIN-RELATED"/>
    <property type="match status" value="1"/>
</dbReference>
<organism evidence="2 3">
    <name type="scientific">Streptococcus zhangguiae</name>
    <dbReference type="NCBI Taxonomy" id="2664091"/>
    <lineage>
        <taxon>Bacteria</taxon>
        <taxon>Bacillati</taxon>
        <taxon>Bacillota</taxon>
        <taxon>Bacilli</taxon>
        <taxon>Lactobacillales</taxon>
        <taxon>Streptococcaceae</taxon>
        <taxon>Streptococcus</taxon>
    </lineage>
</organism>
<proteinExistence type="predicted"/>
<comment type="caution">
    <text evidence="2">The sequence shown here is derived from an EMBL/GenBank/DDBJ whole genome shotgun (WGS) entry which is preliminary data.</text>
</comment>
<keyword evidence="1" id="KW-0812">Transmembrane</keyword>
<feature type="transmembrane region" description="Helical" evidence="1">
    <location>
        <begin position="21"/>
        <end position="39"/>
    </location>
</feature>
<accession>A0A6I4RFB2</accession>
<name>A0A6I4RFB2_9STRE</name>
<dbReference type="Pfam" id="PF06161">
    <property type="entry name" value="DUF975"/>
    <property type="match status" value="1"/>
</dbReference>
<keyword evidence="1" id="KW-0472">Membrane</keyword>
<dbReference type="AlphaFoldDB" id="A0A6I4RFB2"/>
<evidence type="ECO:0000313" key="3">
    <source>
        <dbReference type="Proteomes" id="UP000435423"/>
    </source>
</evidence>
<feature type="transmembrane region" description="Helical" evidence="1">
    <location>
        <begin position="160"/>
        <end position="183"/>
    </location>
</feature>
<dbReference type="InterPro" id="IPR010380">
    <property type="entry name" value="DUF975"/>
</dbReference>
<protein>
    <submittedName>
        <fullName evidence="2">DUF975 family protein</fullName>
    </submittedName>
</protein>
<feature type="transmembrane region" description="Helical" evidence="1">
    <location>
        <begin position="227"/>
        <end position="252"/>
    </location>
</feature>
<dbReference type="RefSeq" id="WP_160463212.1">
    <property type="nucleotide sequence ID" value="NZ_CP072115.1"/>
</dbReference>
<sequence>MFSVQQIRAKARQTIAETPGAYLIALIPVIMGVLINLMTSSESNNLVLQLINNPVPSPSHIINATAFPFLYGILVDLMGLSISFALFQIIYKLREKVQAKDAFTIFNHQRFGSILATYLVKAILLFLWGLVATIGLSVMLGGAILSLVATISTPAPQENLLVIAGFMMIIGLLVMIAGIALFLPQFFAYFLVEPLLFDQLTHNTYTGPMAVIKESRRLMKGYKMQGFVLNLSFIGWYILTFISFGIVGIYVIPYYHTSHIYFYQAVLDDRAIKEKFVQSMMP</sequence>
<dbReference type="Proteomes" id="UP000435423">
    <property type="component" value="Unassembled WGS sequence"/>
</dbReference>
<evidence type="ECO:0000313" key="2">
    <source>
        <dbReference type="EMBL" id="MWV56164.1"/>
    </source>
</evidence>
<evidence type="ECO:0000256" key="1">
    <source>
        <dbReference type="SAM" id="Phobius"/>
    </source>
</evidence>
<dbReference type="EMBL" id="WUBJ01000004">
    <property type="protein sequence ID" value="MWV56164.1"/>
    <property type="molecule type" value="Genomic_DNA"/>
</dbReference>
<feature type="transmembrane region" description="Helical" evidence="1">
    <location>
        <begin position="69"/>
        <end position="91"/>
    </location>
</feature>
<reference evidence="2 3" key="1">
    <citation type="submission" date="2019-10" db="EMBL/GenBank/DDBJ databases">
        <title>Streptococcis sp, isolated from the respiratory tract of Marmot.</title>
        <authorList>
            <person name="Zhang G."/>
        </authorList>
    </citation>
    <scope>NUCLEOTIDE SEQUENCE [LARGE SCALE GENOMIC DNA]</scope>
    <source>
        <strain evidence="3">zg-70</strain>
    </source>
</reference>
<feature type="transmembrane region" description="Helical" evidence="1">
    <location>
        <begin position="118"/>
        <end position="148"/>
    </location>
</feature>
<keyword evidence="1" id="KW-1133">Transmembrane helix</keyword>
<gene>
    <name evidence="2" type="ORF">GGH11_04095</name>
</gene>